<dbReference type="PANTHER" id="PTHR43229:SF2">
    <property type="entry name" value="NODULATION PROTEIN J"/>
    <property type="match status" value="1"/>
</dbReference>
<feature type="domain" description="ABC transmembrane type-2" evidence="7">
    <location>
        <begin position="24"/>
        <end position="254"/>
    </location>
</feature>
<evidence type="ECO:0000256" key="6">
    <source>
        <dbReference type="RuleBase" id="RU361157"/>
    </source>
</evidence>
<keyword evidence="6" id="KW-1003">Cell membrane</keyword>
<comment type="similarity">
    <text evidence="6">Belongs to the ABC-2 integral membrane protein family.</text>
</comment>
<feature type="transmembrane region" description="Helical" evidence="6">
    <location>
        <begin position="233"/>
        <end position="251"/>
    </location>
</feature>
<gene>
    <name evidence="8" type="ORF">Air01nite_25200</name>
</gene>
<comment type="caution">
    <text evidence="8">The sequence shown here is derived from an EMBL/GenBank/DDBJ whole genome shotgun (WGS) entry which is preliminary data.</text>
</comment>
<organism evidence="8 9">
    <name type="scientific">Asanoa iriomotensis</name>
    <dbReference type="NCBI Taxonomy" id="234613"/>
    <lineage>
        <taxon>Bacteria</taxon>
        <taxon>Bacillati</taxon>
        <taxon>Actinomycetota</taxon>
        <taxon>Actinomycetes</taxon>
        <taxon>Micromonosporales</taxon>
        <taxon>Micromonosporaceae</taxon>
        <taxon>Asanoa</taxon>
    </lineage>
</organism>
<sequence length="258" mass="27974">MTVALANSRQISVRHLRALARQPYWIAVTLVQPIVWLLLFGELFKRVADLPGFTGASYIAYLTPGIVVMTAVFANGWSGMTYIQDMDRGIMDRFLVSPASRAALIAGGLGYQAVITIIQAVIIIGLGFAVGARFEGGLGVMLVFLLGAVVLGAAFAALSNLIALLVRRDESVVAAVNFLLLPLSFLSAMFLPETLMPGWMQAAARFNPVNWAVEIGRQTIEADVDWALIGTRMLYLALFAGVLAYLSARAFRSYQRSI</sequence>
<evidence type="ECO:0000313" key="8">
    <source>
        <dbReference type="EMBL" id="GIF56425.1"/>
    </source>
</evidence>
<feature type="transmembrane region" description="Helical" evidence="6">
    <location>
        <begin position="104"/>
        <end position="130"/>
    </location>
</feature>
<dbReference type="InterPro" id="IPR013525">
    <property type="entry name" value="ABC2_TM"/>
</dbReference>
<reference evidence="8 9" key="1">
    <citation type="submission" date="2021-01" db="EMBL/GenBank/DDBJ databases">
        <title>Whole genome shotgun sequence of Asanoa iriomotensis NBRC 100142.</title>
        <authorList>
            <person name="Komaki H."/>
            <person name="Tamura T."/>
        </authorList>
    </citation>
    <scope>NUCLEOTIDE SEQUENCE [LARGE SCALE GENOMIC DNA]</scope>
    <source>
        <strain evidence="8 9">NBRC 100142</strain>
    </source>
</reference>
<evidence type="ECO:0000256" key="4">
    <source>
        <dbReference type="ARBA" id="ARBA00023136"/>
    </source>
</evidence>
<keyword evidence="9" id="KW-1185">Reference proteome</keyword>
<evidence type="ECO:0000256" key="2">
    <source>
        <dbReference type="ARBA" id="ARBA00022692"/>
    </source>
</evidence>
<evidence type="ECO:0000256" key="1">
    <source>
        <dbReference type="ARBA" id="ARBA00004141"/>
    </source>
</evidence>
<name>A0ABQ4C2A6_9ACTN</name>
<keyword evidence="2 6" id="KW-0812">Transmembrane</keyword>
<keyword evidence="4 6" id="KW-0472">Membrane</keyword>
<dbReference type="RefSeq" id="WP_203702206.1">
    <property type="nucleotide sequence ID" value="NZ_BAAALU010000006.1"/>
</dbReference>
<feature type="transmembrane region" description="Helical" evidence="6">
    <location>
        <begin position="142"/>
        <end position="165"/>
    </location>
</feature>
<evidence type="ECO:0000259" key="7">
    <source>
        <dbReference type="PROSITE" id="PS51012"/>
    </source>
</evidence>
<evidence type="ECO:0000313" key="9">
    <source>
        <dbReference type="Proteomes" id="UP000624325"/>
    </source>
</evidence>
<evidence type="ECO:0000256" key="5">
    <source>
        <dbReference type="ARBA" id="ARBA00023251"/>
    </source>
</evidence>
<keyword evidence="3 6" id="KW-1133">Transmembrane helix</keyword>
<comment type="subcellular location">
    <subcellularLocation>
        <location evidence="6">Cell membrane</location>
        <topology evidence="6">Multi-pass membrane protein</topology>
    </subcellularLocation>
    <subcellularLocation>
        <location evidence="1">Membrane</location>
        <topology evidence="1">Multi-pass membrane protein</topology>
    </subcellularLocation>
</comment>
<dbReference type="EMBL" id="BONC01000014">
    <property type="protein sequence ID" value="GIF56425.1"/>
    <property type="molecule type" value="Genomic_DNA"/>
</dbReference>
<dbReference type="PIRSF" id="PIRSF006648">
    <property type="entry name" value="DrrB"/>
    <property type="match status" value="1"/>
</dbReference>
<dbReference type="Pfam" id="PF01061">
    <property type="entry name" value="ABC2_membrane"/>
    <property type="match status" value="1"/>
</dbReference>
<dbReference type="InterPro" id="IPR000412">
    <property type="entry name" value="ABC_2_transport"/>
</dbReference>
<dbReference type="PROSITE" id="PS51012">
    <property type="entry name" value="ABC_TM2"/>
    <property type="match status" value="1"/>
</dbReference>
<dbReference type="InterPro" id="IPR051784">
    <property type="entry name" value="Nod_factor_ABC_transporter"/>
</dbReference>
<keyword evidence="5" id="KW-0046">Antibiotic resistance</keyword>
<accession>A0ABQ4C2A6</accession>
<evidence type="ECO:0000256" key="3">
    <source>
        <dbReference type="ARBA" id="ARBA00022989"/>
    </source>
</evidence>
<feature type="transmembrane region" description="Helical" evidence="6">
    <location>
        <begin position="24"/>
        <end position="41"/>
    </location>
</feature>
<feature type="transmembrane region" description="Helical" evidence="6">
    <location>
        <begin position="172"/>
        <end position="191"/>
    </location>
</feature>
<proteinExistence type="inferred from homology"/>
<dbReference type="PANTHER" id="PTHR43229">
    <property type="entry name" value="NODULATION PROTEIN J"/>
    <property type="match status" value="1"/>
</dbReference>
<feature type="transmembrane region" description="Helical" evidence="6">
    <location>
        <begin position="61"/>
        <end position="83"/>
    </location>
</feature>
<protein>
    <recommendedName>
        <fullName evidence="6">Transport permease protein</fullName>
    </recommendedName>
</protein>
<dbReference type="Proteomes" id="UP000624325">
    <property type="component" value="Unassembled WGS sequence"/>
</dbReference>
<keyword evidence="6" id="KW-0813">Transport</keyword>
<dbReference type="InterPro" id="IPR047817">
    <property type="entry name" value="ABC2_TM_bact-type"/>
</dbReference>